<keyword evidence="3" id="KW-1185">Reference proteome</keyword>
<dbReference type="InterPro" id="IPR007820">
    <property type="entry name" value="AbrB_fam"/>
</dbReference>
<feature type="transmembrane region" description="Helical" evidence="1">
    <location>
        <begin position="214"/>
        <end position="234"/>
    </location>
</feature>
<organism evidence="2 3">
    <name type="scientific">Roseivivax halodurans JCM 10272</name>
    <dbReference type="NCBI Taxonomy" id="1449350"/>
    <lineage>
        <taxon>Bacteria</taxon>
        <taxon>Pseudomonadati</taxon>
        <taxon>Pseudomonadota</taxon>
        <taxon>Alphaproteobacteria</taxon>
        <taxon>Rhodobacterales</taxon>
        <taxon>Roseobacteraceae</taxon>
        <taxon>Roseivivax</taxon>
    </lineage>
</organism>
<dbReference type="PIRSF" id="PIRSF038991">
    <property type="entry name" value="Protein_AbrB"/>
    <property type="match status" value="1"/>
</dbReference>
<protein>
    <submittedName>
        <fullName evidence="2">Ammonia monooxygenase</fullName>
    </submittedName>
</protein>
<evidence type="ECO:0000256" key="1">
    <source>
        <dbReference type="SAM" id="Phobius"/>
    </source>
</evidence>
<dbReference type="eggNOG" id="COG3180">
    <property type="taxonomic scope" value="Bacteria"/>
</dbReference>
<name>X7EB31_9RHOB</name>
<feature type="transmembrane region" description="Helical" evidence="1">
    <location>
        <begin position="270"/>
        <end position="291"/>
    </location>
</feature>
<dbReference type="STRING" id="1449350.OCH239_12385"/>
<dbReference type="PANTHER" id="PTHR38457">
    <property type="entry name" value="REGULATOR ABRB-RELATED"/>
    <property type="match status" value="1"/>
</dbReference>
<dbReference type="PANTHER" id="PTHR38457:SF1">
    <property type="entry name" value="REGULATOR ABRB-RELATED"/>
    <property type="match status" value="1"/>
</dbReference>
<gene>
    <name evidence="2" type="ORF">OCH239_12385</name>
</gene>
<dbReference type="OrthoDB" id="7157734at2"/>
<keyword evidence="1" id="KW-0812">Transmembrane</keyword>
<feature type="transmembrane region" description="Helical" evidence="1">
    <location>
        <begin position="20"/>
        <end position="36"/>
    </location>
</feature>
<dbReference type="InterPro" id="IPR017516">
    <property type="entry name" value="AbrB_dup"/>
</dbReference>
<feature type="transmembrane region" description="Helical" evidence="1">
    <location>
        <begin position="241"/>
        <end position="258"/>
    </location>
</feature>
<comment type="caution">
    <text evidence="2">The sequence shown here is derived from an EMBL/GenBank/DDBJ whole genome shotgun (WGS) entry which is preliminary data.</text>
</comment>
<keyword evidence="2" id="KW-0503">Monooxygenase</keyword>
<keyword evidence="1" id="KW-1133">Transmembrane helix</keyword>
<dbReference type="GO" id="GO:0010468">
    <property type="term" value="P:regulation of gene expression"/>
    <property type="evidence" value="ECO:0007669"/>
    <property type="project" value="InterPro"/>
</dbReference>
<dbReference type="NCBIfam" id="TIGR03082">
    <property type="entry name" value="Gneg_AbrB_dup"/>
    <property type="match status" value="2"/>
</dbReference>
<feature type="transmembrane region" description="Helical" evidence="1">
    <location>
        <begin position="327"/>
        <end position="347"/>
    </location>
</feature>
<dbReference type="GO" id="GO:0016020">
    <property type="term" value="C:membrane"/>
    <property type="evidence" value="ECO:0007669"/>
    <property type="project" value="InterPro"/>
</dbReference>
<sequence>MKSTRATELRQWRAALPRIAATYAIAAIAGYTFAIAGLPLPWMLGPFFVGGVLSAAGLDLKTMPYGRECGQMAVGLIVGLRFTPATLMTMVSLLPAMVAATLYVMAYTMLASFGFQYLARTKPVTAFFSTAAGGVADMAYVAQQKGGDPSSVAMVHALRVSTTVAVVPFLATAFGTEGGGAMAERPDPQSMIWLVAALIPALVGVALVKRSPLPNAWLIGPMLAGILLGVTNILHVGAPEPILLIAQILLGAWLGSQFRREVIGGLPRVALAGVAAALFMICAAFFGSWLLSVATGLSRTTSFLALAPAAMTEMVLTARAMHLDAEIVTAFHVLRILVVCSTILLVFRIFNRARGAHADHNE</sequence>
<dbReference type="AlphaFoldDB" id="X7EB31"/>
<dbReference type="GO" id="GO:0004497">
    <property type="term" value="F:monooxygenase activity"/>
    <property type="evidence" value="ECO:0007669"/>
    <property type="project" value="UniProtKB-KW"/>
</dbReference>
<dbReference type="Proteomes" id="UP000022447">
    <property type="component" value="Unassembled WGS sequence"/>
</dbReference>
<reference evidence="2 3" key="1">
    <citation type="submission" date="2014-01" db="EMBL/GenBank/DDBJ databases">
        <title>Roseivivax halodurans JCM 10272 Genome Sequencing.</title>
        <authorList>
            <person name="Lai Q."/>
            <person name="Li G."/>
            <person name="Shao Z."/>
        </authorList>
    </citation>
    <scope>NUCLEOTIDE SEQUENCE [LARGE SCALE GENOMIC DNA]</scope>
    <source>
        <strain evidence="2 3">JCM 10272</strain>
    </source>
</reference>
<feature type="transmembrane region" description="Helical" evidence="1">
    <location>
        <begin position="100"/>
        <end position="119"/>
    </location>
</feature>
<keyword evidence="2" id="KW-0560">Oxidoreductase</keyword>
<dbReference type="EMBL" id="JALZ01000030">
    <property type="protein sequence ID" value="ETX13299.1"/>
    <property type="molecule type" value="Genomic_DNA"/>
</dbReference>
<proteinExistence type="predicted"/>
<feature type="transmembrane region" description="Helical" evidence="1">
    <location>
        <begin position="191"/>
        <end position="208"/>
    </location>
</feature>
<keyword evidence="1" id="KW-0472">Membrane</keyword>
<dbReference type="Pfam" id="PF05145">
    <property type="entry name" value="AbrB"/>
    <property type="match status" value="1"/>
</dbReference>
<dbReference type="PATRIC" id="fig|1449350.3.peg.3541"/>
<dbReference type="RefSeq" id="WP_051489571.1">
    <property type="nucleotide sequence ID" value="NZ_JALZ01000030.1"/>
</dbReference>
<evidence type="ECO:0000313" key="2">
    <source>
        <dbReference type="EMBL" id="ETX13299.1"/>
    </source>
</evidence>
<evidence type="ECO:0000313" key="3">
    <source>
        <dbReference type="Proteomes" id="UP000022447"/>
    </source>
</evidence>
<accession>X7EB31</accession>